<keyword evidence="1" id="KW-0732">Signal</keyword>
<reference evidence="2 3" key="1">
    <citation type="submission" date="2018-10" db="EMBL/GenBank/DDBJ databases">
        <title>Genomic Encyclopedia of Archaeal and Bacterial Type Strains, Phase II (KMG-II): from individual species to whole genera.</title>
        <authorList>
            <person name="Goeker M."/>
        </authorList>
    </citation>
    <scope>NUCLEOTIDE SEQUENCE [LARGE SCALE GENOMIC DNA]</scope>
    <source>
        <strain evidence="2 3">DSM 25230</strain>
    </source>
</reference>
<dbReference type="RefSeq" id="WP_121064189.1">
    <property type="nucleotide sequence ID" value="NZ_RBIQ01000007.1"/>
</dbReference>
<dbReference type="AlphaFoldDB" id="A0A495ECV3"/>
<dbReference type="EMBL" id="RBIQ01000007">
    <property type="protein sequence ID" value="RKR14720.1"/>
    <property type="molecule type" value="Genomic_DNA"/>
</dbReference>
<evidence type="ECO:0008006" key="4">
    <source>
        <dbReference type="Google" id="ProtNLM"/>
    </source>
</evidence>
<feature type="chain" id="PRO_5019739493" description="Lipoprotein" evidence="1">
    <location>
        <begin position="22"/>
        <end position="140"/>
    </location>
</feature>
<keyword evidence="3" id="KW-1185">Reference proteome</keyword>
<organism evidence="2 3">
    <name type="scientific">Maribacter vaceletii</name>
    <dbReference type="NCBI Taxonomy" id="1206816"/>
    <lineage>
        <taxon>Bacteria</taxon>
        <taxon>Pseudomonadati</taxon>
        <taxon>Bacteroidota</taxon>
        <taxon>Flavobacteriia</taxon>
        <taxon>Flavobacteriales</taxon>
        <taxon>Flavobacteriaceae</taxon>
        <taxon>Maribacter</taxon>
    </lineage>
</organism>
<evidence type="ECO:0000313" key="2">
    <source>
        <dbReference type="EMBL" id="RKR14720.1"/>
    </source>
</evidence>
<comment type="caution">
    <text evidence="2">The sequence shown here is derived from an EMBL/GenBank/DDBJ whole genome shotgun (WGS) entry which is preliminary data.</text>
</comment>
<gene>
    <name evidence="2" type="ORF">CLV91_0798</name>
</gene>
<dbReference type="Proteomes" id="UP000269412">
    <property type="component" value="Unassembled WGS sequence"/>
</dbReference>
<feature type="signal peptide" evidence="1">
    <location>
        <begin position="1"/>
        <end position="21"/>
    </location>
</feature>
<evidence type="ECO:0000256" key="1">
    <source>
        <dbReference type="SAM" id="SignalP"/>
    </source>
</evidence>
<evidence type="ECO:0000313" key="3">
    <source>
        <dbReference type="Proteomes" id="UP000269412"/>
    </source>
</evidence>
<accession>A0A495ECV3</accession>
<dbReference type="PROSITE" id="PS51257">
    <property type="entry name" value="PROKAR_LIPOPROTEIN"/>
    <property type="match status" value="1"/>
</dbReference>
<proteinExistence type="predicted"/>
<name>A0A495ECV3_9FLAO</name>
<dbReference type="OrthoDB" id="893802at2"/>
<protein>
    <recommendedName>
        <fullName evidence="4">Lipoprotein</fullName>
    </recommendedName>
</protein>
<sequence length="140" mass="15824">MKRLVPLIAILFLGTILSSCSVEDDSPNFQFVPLQIISAELPESFNLEETYQIKVSFIKPNGCTSYEGFDVTKEAQTTRNVVVVGSERIDIDDCTEQAVEQTAEFNFVVLYNETYTFKFWLGETASGEDEYLEIDVPVNE</sequence>